<keyword evidence="3" id="KW-1185">Reference proteome</keyword>
<gene>
    <name evidence="2" type="ORF">GPECTOR_6g729</name>
</gene>
<dbReference type="OrthoDB" id="10657321at2759"/>
<protein>
    <submittedName>
        <fullName evidence="2">Uncharacterized protein</fullName>
    </submittedName>
</protein>
<sequence length="525" mass="55379">MRHTPPPGVCAALMEAAQPLMQRGSSQDLVLLLVGVAHWPLNANGGATGSGAGGRPVPVSADWLRQLCQVLLPRLPSCGAQALVLSLSALAFLGFSPGPAWLEAHEEALRRETIAGRVGGKAAARVTAAWARLRHRPTRKMLERMLKLLLAGAATAPGDVRGGLQREPLSARLFAQGLHGVALLVAALRGDSSDSGTGSAAADGAARAPADPRGGAGSPHGDGNYAMSPLLPNMHVRSLLAASASRLEYGYLDEALLHLRAWRLLRVAPHHQWLATLAVAARAKLRASPAGVLAELLCLLAWPGWRRFRGQQLVCGPTLGGGEFAARPQQQQQRAQEHEWQDGAGRSAVQHGEALVTSPATGLRVSSALVVAMAARLSVQLQELSAHQLADVVVALVALRVPLGRDVLLRLLGDVEARMHRGAVADVREQVGHWSLGAQSMSWALLDGEPAADGLLGLRVLRGVVRLAATDAEAMRRAQALMAAWRWSPEASSERGIANAQGGRVDAAAAKELDRRLHEEVSGIH</sequence>
<proteinExistence type="predicted"/>
<comment type="caution">
    <text evidence="2">The sequence shown here is derived from an EMBL/GenBank/DDBJ whole genome shotgun (WGS) entry which is preliminary data.</text>
</comment>
<dbReference type="AlphaFoldDB" id="A0A150GVE8"/>
<evidence type="ECO:0000313" key="3">
    <source>
        <dbReference type="Proteomes" id="UP000075714"/>
    </source>
</evidence>
<name>A0A150GVE8_GONPE</name>
<evidence type="ECO:0000313" key="2">
    <source>
        <dbReference type="EMBL" id="KXZ53811.1"/>
    </source>
</evidence>
<reference evidence="3" key="1">
    <citation type="journal article" date="2016" name="Nat. Commun.">
        <title>The Gonium pectorale genome demonstrates co-option of cell cycle regulation during the evolution of multicellularity.</title>
        <authorList>
            <person name="Hanschen E.R."/>
            <person name="Marriage T.N."/>
            <person name="Ferris P.J."/>
            <person name="Hamaji T."/>
            <person name="Toyoda A."/>
            <person name="Fujiyama A."/>
            <person name="Neme R."/>
            <person name="Noguchi H."/>
            <person name="Minakuchi Y."/>
            <person name="Suzuki M."/>
            <person name="Kawai-Toyooka H."/>
            <person name="Smith D.R."/>
            <person name="Sparks H."/>
            <person name="Anderson J."/>
            <person name="Bakaric R."/>
            <person name="Luria V."/>
            <person name="Karger A."/>
            <person name="Kirschner M.W."/>
            <person name="Durand P.M."/>
            <person name="Michod R.E."/>
            <person name="Nozaki H."/>
            <person name="Olson B.J."/>
        </authorList>
    </citation>
    <scope>NUCLEOTIDE SEQUENCE [LARGE SCALE GENOMIC DNA]</scope>
    <source>
        <strain evidence="3">NIES-2863</strain>
    </source>
</reference>
<organism evidence="2 3">
    <name type="scientific">Gonium pectorale</name>
    <name type="common">Green alga</name>
    <dbReference type="NCBI Taxonomy" id="33097"/>
    <lineage>
        <taxon>Eukaryota</taxon>
        <taxon>Viridiplantae</taxon>
        <taxon>Chlorophyta</taxon>
        <taxon>core chlorophytes</taxon>
        <taxon>Chlorophyceae</taxon>
        <taxon>CS clade</taxon>
        <taxon>Chlamydomonadales</taxon>
        <taxon>Volvocaceae</taxon>
        <taxon>Gonium</taxon>
    </lineage>
</organism>
<feature type="region of interest" description="Disordered" evidence="1">
    <location>
        <begin position="196"/>
        <end position="224"/>
    </location>
</feature>
<dbReference type="EMBL" id="LSYV01000007">
    <property type="protein sequence ID" value="KXZ53811.1"/>
    <property type="molecule type" value="Genomic_DNA"/>
</dbReference>
<evidence type="ECO:0000256" key="1">
    <source>
        <dbReference type="SAM" id="MobiDB-lite"/>
    </source>
</evidence>
<accession>A0A150GVE8</accession>
<dbReference type="Proteomes" id="UP000075714">
    <property type="component" value="Unassembled WGS sequence"/>
</dbReference>
<feature type="compositionally biased region" description="Low complexity" evidence="1">
    <location>
        <begin position="196"/>
        <end position="213"/>
    </location>
</feature>